<evidence type="ECO:0000313" key="1">
    <source>
        <dbReference type="EMBL" id="MPC65063.1"/>
    </source>
</evidence>
<dbReference type="AlphaFoldDB" id="A0A5B7H4P3"/>
<organism evidence="1 2">
    <name type="scientific">Portunus trituberculatus</name>
    <name type="common">Swimming crab</name>
    <name type="synonym">Neptunus trituberculatus</name>
    <dbReference type="NCBI Taxonomy" id="210409"/>
    <lineage>
        <taxon>Eukaryota</taxon>
        <taxon>Metazoa</taxon>
        <taxon>Ecdysozoa</taxon>
        <taxon>Arthropoda</taxon>
        <taxon>Crustacea</taxon>
        <taxon>Multicrustacea</taxon>
        <taxon>Malacostraca</taxon>
        <taxon>Eumalacostraca</taxon>
        <taxon>Eucarida</taxon>
        <taxon>Decapoda</taxon>
        <taxon>Pleocyemata</taxon>
        <taxon>Brachyura</taxon>
        <taxon>Eubrachyura</taxon>
        <taxon>Portunoidea</taxon>
        <taxon>Portunidae</taxon>
        <taxon>Portuninae</taxon>
        <taxon>Portunus</taxon>
    </lineage>
</organism>
<evidence type="ECO:0000313" key="2">
    <source>
        <dbReference type="Proteomes" id="UP000324222"/>
    </source>
</evidence>
<reference evidence="1 2" key="1">
    <citation type="submission" date="2019-05" db="EMBL/GenBank/DDBJ databases">
        <title>Another draft genome of Portunus trituberculatus and its Hox gene families provides insights of decapod evolution.</title>
        <authorList>
            <person name="Jeong J.-H."/>
            <person name="Song I."/>
            <person name="Kim S."/>
            <person name="Choi T."/>
            <person name="Kim D."/>
            <person name="Ryu S."/>
            <person name="Kim W."/>
        </authorList>
    </citation>
    <scope>NUCLEOTIDE SEQUENCE [LARGE SCALE GENOMIC DNA]</scope>
    <source>
        <tissue evidence="1">Muscle</tissue>
    </source>
</reference>
<dbReference type="Proteomes" id="UP000324222">
    <property type="component" value="Unassembled WGS sequence"/>
</dbReference>
<proteinExistence type="predicted"/>
<keyword evidence="2" id="KW-1185">Reference proteome</keyword>
<comment type="caution">
    <text evidence="1">The sequence shown here is derived from an EMBL/GenBank/DDBJ whole genome shotgun (WGS) entry which is preliminary data.</text>
</comment>
<accession>A0A5B7H4P3</accession>
<name>A0A5B7H4P3_PORTR</name>
<dbReference type="EMBL" id="VSRR010022879">
    <property type="protein sequence ID" value="MPC65063.1"/>
    <property type="molecule type" value="Genomic_DNA"/>
</dbReference>
<gene>
    <name evidence="1" type="ORF">E2C01_059187</name>
</gene>
<protein>
    <submittedName>
        <fullName evidence="1">Uncharacterized protein</fullName>
    </submittedName>
</protein>
<sequence length="61" mass="6820">MYLKCREGLLAAGVGRATNRSSSFSLDSLDERTIVQYSKLCSSRRWEGQAGLKARPDLALW</sequence>